<dbReference type="InterPro" id="IPR018044">
    <property type="entry name" value="Peptidase_S11"/>
</dbReference>
<proteinExistence type="inferred from homology"/>
<dbReference type="InterPro" id="IPR015956">
    <property type="entry name" value="Peniciliin-bd_prot_C_sf"/>
</dbReference>
<gene>
    <name evidence="12" type="ORF">O0Q50_21315</name>
</gene>
<feature type="signal peptide" evidence="10">
    <location>
        <begin position="1"/>
        <end position="29"/>
    </location>
</feature>
<dbReference type="Gene3D" id="3.40.710.10">
    <property type="entry name" value="DD-peptidase/beta-lactamase superfamily"/>
    <property type="match status" value="1"/>
</dbReference>
<dbReference type="GO" id="GO:0009002">
    <property type="term" value="F:serine-type D-Ala-D-Ala carboxypeptidase activity"/>
    <property type="evidence" value="ECO:0007669"/>
    <property type="project" value="InterPro"/>
</dbReference>
<keyword evidence="12" id="KW-0121">Carboxypeptidase</keyword>
<dbReference type="PANTHER" id="PTHR21581">
    <property type="entry name" value="D-ALANYL-D-ALANINE CARBOXYPEPTIDASE"/>
    <property type="match status" value="1"/>
</dbReference>
<feature type="chain" id="PRO_5043489491" evidence="10">
    <location>
        <begin position="30"/>
        <end position="399"/>
    </location>
</feature>
<evidence type="ECO:0000256" key="1">
    <source>
        <dbReference type="ARBA" id="ARBA00003217"/>
    </source>
</evidence>
<dbReference type="Proteomes" id="UP001269400">
    <property type="component" value="Unassembled WGS sequence"/>
</dbReference>
<dbReference type="Pfam" id="PF00768">
    <property type="entry name" value="Peptidase_S11"/>
    <property type="match status" value="1"/>
</dbReference>
<keyword evidence="7" id="KW-0961">Cell wall biogenesis/degradation</keyword>
<dbReference type="GO" id="GO:0008360">
    <property type="term" value="P:regulation of cell shape"/>
    <property type="evidence" value="ECO:0007669"/>
    <property type="project" value="UniProtKB-KW"/>
</dbReference>
<comment type="function">
    <text evidence="1">Removes C-terminal D-alanyl residues from sugar-peptide cell wall precursors.</text>
</comment>
<organism evidence="12 13">
    <name type="scientific">Priestia aryabhattai</name>
    <name type="common">Bacillus aryabhattai</name>
    <dbReference type="NCBI Taxonomy" id="412384"/>
    <lineage>
        <taxon>Bacteria</taxon>
        <taxon>Bacillati</taxon>
        <taxon>Bacillota</taxon>
        <taxon>Bacilli</taxon>
        <taxon>Bacillales</taxon>
        <taxon>Bacillaceae</taxon>
        <taxon>Priestia</taxon>
    </lineage>
</organism>
<keyword evidence="6" id="KW-0573">Peptidoglycan synthesis</keyword>
<evidence type="ECO:0000256" key="3">
    <source>
        <dbReference type="ARBA" id="ARBA00022729"/>
    </source>
</evidence>
<keyword evidence="5" id="KW-0133">Cell shape</keyword>
<evidence type="ECO:0000313" key="13">
    <source>
        <dbReference type="Proteomes" id="UP001269400"/>
    </source>
</evidence>
<dbReference type="EMBL" id="JAPTGD010000002">
    <property type="protein sequence ID" value="MDU9693719.1"/>
    <property type="molecule type" value="Genomic_DNA"/>
</dbReference>
<dbReference type="SUPFAM" id="SSF56601">
    <property type="entry name" value="beta-lactamase/transpeptidase-like"/>
    <property type="match status" value="1"/>
</dbReference>
<dbReference type="SUPFAM" id="SSF69189">
    <property type="entry name" value="Penicillin-binding protein associated domain"/>
    <property type="match status" value="1"/>
</dbReference>
<keyword evidence="3 10" id="KW-0732">Signal</keyword>
<dbReference type="PANTHER" id="PTHR21581:SF6">
    <property type="entry name" value="TRAFFICKING PROTEIN PARTICLE COMPLEX SUBUNIT 12"/>
    <property type="match status" value="1"/>
</dbReference>
<evidence type="ECO:0000256" key="5">
    <source>
        <dbReference type="ARBA" id="ARBA00022960"/>
    </source>
</evidence>
<dbReference type="AlphaFoldDB" id="A0AAX6ND26"/>
<evidence type="ECO:0000256" key="9">
    <source>
        <dbReference type="RuleBase" id="RU004016"/>
    </source>
</evidence>
<comment type="caution">
    <text evidence="12">The sequence shown here is derived from an EMBL/GenBank/DDBJ whole genome shotgun (WGS) entry which is preliminary data.</text>
</comment>
<accession>A0AAX6ND26</accession>
<evidence type="ECO:0000256" key="10">
    <source>
        <dbReference type="SAM" id="SignalP"/>
    </source>
</evidence>
<dbReference type="InterPro" id="IPR012338">
    <property type="entry name" value="Beta-lactam/transpept-like"/>
</dbReference>
<evidence type="ECO:0000256" key="6">
    <source>
        <dbReference type="ARBA" id="ARBA00022984"/>
    </source>
</evidence>
<name>A0AAX6ND26_PRIAR</name>
<dbReference type="GO" id="GO:0009252">
    <property type="term" value="P:peptidoglycan biosynthetic process"/>
    <property type="evidence" value="ECO:0007669"/>
    <property type="project" value="UniProtKB-KW"/>
</dbReference>
<evidence type="ECO:0000256" key="4">
    <source>
        <dbReference type="ARBA" id="ARBA00022801"/>
    </source>
</evidence>
<keyword evidence="12" id="KW-0645">Protease</keyword>
<reference evidence="12" key="1">
    <citation type="journal article" date="2022" name="J Environ Chem Eng">
        <title>Biodegradation of petroleum oil using a constructed nonpathogenic and heavy metal-tolerant bacterial consortium isolated from marine sponges.</title>
        <authorList>
            <person name="Dechsakulwatana C."/>
            <person name="Rungsihiranrut A."/>
            <person name="Muangchinda C."/>
            <person name="Ningthoujam R."/>
            <person name="Klankeo P."/>
            <person name="Pinyakong O."/>
        </authorList>
    </citation>
    <scope>NUCLEOTIDE SEQUENCE</scope>
    <source>
        <strain evidence="12">TL01-2</strain>
    </source>
</reference>
<dbReference type="PRINTS" id="PR00725">
    <property type="entry name" value="DADACBPTASE1"/>
</dbReference>
<comment type="similarity">
    <text evidence="2 9">Belongs to the peptidase S11 family.</text>
</comment>
<evidence type="ECO:0000313" key="12">
    <source>
        <dbReference type="EMBL" id="MDU9693719.1"/>
    </source>
</evidence>
<keyword evidence="4" id="KW-0378">Hydrolase</keyword>
<sequence>MKNKRARWVLIILSLLLVVSMLLPYLAYAAEDEGPQLSSDAAYLYNTGTGEELYGKNEDKQFAIHNLSMLMTTYILIKDIKDGKVSVKDKAKISEKSWRAPAPRMFLEVGRKVPVQKLLEGLTIAAGNDAAITTAEYLSGSTDKFVKRMNKEAKKLGMKNTEFHTPNGSNQDMSTAKDLFILAKVLTDKYPQYQDYFTQSKMKYDTRPGKTVILKKQNNFINDNPHSTGLKSGWGNHQYHLVASVNKNGMKFIAVTLNASTPSKRSTDIYNLLIYGYNQYQVINIAREGEKYTDFSVYKSTTPGPSTVAYKDNVSVVTRVGVPQEELELDYEGHSYILGGTKAGDELGTVNIYHAGKLLTKAPVVATESFERVKGFHAALDSIALVFRQIFDFVSNAHH</sequence>
<dbReference type="RefSeq" id="WP_316910938.1">
    <property type="nucleotide sequence ID" value="NZ_JAPTGD010000002.1"/>
</dbReference>
<dbReference type="Gene3D" id="2.60.410.10">
    <property type="entry name" value="D-Ala-D-Ala carboxypeptidase, C-terminal domain"/>
    <property type="match status" value="1"/>
</dbReference>
<evidence type="ECO:0000256" key="8">
    <source>
        <dbReference type="PIRSR" id="PIRSR618044-2"/>
    </source>
</evidence>
<dbReference type="GO" id="GO:0071555">
    <property type="term" value="P:cell wall organization"/>
    <property type="evidence" value="ECO:0007669"/>
    <property type="project" value="UniProtKB-KW"/>
</dbReference>
<feature type="domain" description="Peptidase S11 D-alanyl-D-alanine carboxypeptidase A N-terminal" evidence="11">
    <location>
        <begin position="33"/>
        <end position="261"/>
    </location>
</feature>
<evidence type="ECO:0000259" key="11">
    <source>
        <dbReference type="Pfam" id="PF00768"/>
    </source>
</evidence>
<dbReference type="InterPro" id="IPR037167">
    <property type="entry name" value="Peptidase_S11_C_sf"/>
</dbReference>
<dbReference type="InterPro" id="IPR001967">
    <property type="entry name" value="Peptidase_S11_N"/>
</dbReference>
<protein>
    <submittedName>
        <fullName evidence="12">D-alanyl-D-alanine carboxypeptidase</fullName>
    </submittedName>
</protein>
<evidence type="ECO:0000256" key="7">
    <source>
        <dbReference type="ARBA" id="ARBA00023316"/>
    </source>
</evidence>
<feature type="binding site" evidence="8">
    <location>
        <position position="231"/>
    </location>
    <ligand>
        <name>substrate</name>
    </ligand>
</feature>
<dbReference type="GO" id="GO:0006508">
    <property type="term" value="P:proteolysis"/>
    <property type="evidence" value="ECO:0007669"/>
    <property type="project" value="InterPro"/>
</dbReference>
<reference evidence="12" key="2">
    <citation type="submission" date="2022-12" db="EMBL/GenBank/DDBJ databases">
        <authorList>
            <person name="Dechsakulwatana C."/>
            <person name="Rungsihiranrut A."/>
            <person name="Muangchinda C."/>
            <person name="Ningthoujam R."/>
            <person name="Klankeo P."/>
            <person name="Pinyakong O."/>
        </authorList>
    </citation>
    <scope>NUCLEOTIDE SEQUENCE</scope>
    <source>
        <strain evidence="12">TL01-2</strain>
    </source>
</reference>
<evidence type="ECO:0000256" key="2">
    <source>
        <dbReference type="ARBA" id="ARBA00007164"/>
    </source>
</evidence>